<dbReference type="InterPro" id="IPR033121">
    <property type="entry name" value="PEPTIDASE_A1"/>
</dbReference>
<evidence type="ECO:0000259" key="7">
    <source>
        <dbReference type="PROSITE" id="PS51767"/>
    </source>
</evidence>
<evidence type="ECO:0000256" key="5">
    <source>
        <dbReference type="ARBA" id="ARBA00023180"/>
    </source>
</evidence>
<dbReference type="Gene3D" id="2.40.70.10">
    <property type="entry name" value="Acid Proteases"/>
    <property type="match status" value="2"/>
</dbReference>
<evidence type="ECO:0000256" key="1">
    <source>
        <dbReference type="ARBA" id="ARBA00007447"/>
    </source>
</evidence>
<dbReference type="EMBL" id="CP126662">
    <property type="protein sequence ID" value="WKA04795.1"/>
    <property type="molecule type" value="Genomic_DNA"/>
</dbReference>
<keyword evidence="5" id="KW-0325">Glycoprotein</keyword>
<evidence type="ECO:0000256" key="2">
    <source>
        <dbReference type="ARBA" id="ARBA00022670"/>
    </source>
</evidence>
<dbReference type="InterPro" id="IPR034161">
    <property type="entry name" value="Pepsin-like_plant"/>
</dbReference>
<dbReference type="InterPro" id="IPR032861">
    <property type="entry name" value="TAXi_N"/>
</dbReference>
<protein>
    <recommendedName>
        <fullName evidence="7">Peptidase A1 domain-containing protein</fullName>
    </recommendedName>
</protein>
<dbReference type="Pfam" id="PF14541">
    <property type="entry name" value="TAXi_C"/>
    <property type="match status" value="1"/>
</dbReference>
<dbReference type="CDD" id="cd05476">
    <property type="entry name" value="pepsin_A_like_plant"/>
    <property type="match status" value="1"/>
</dbReference>
<dbReference type="PANTHER" id="PTHR47967:SF39">
    <property type="entry name" value="ASPARTYL PROTEASE FAMILY PROTEIN, PUTATIVE-RELATED"/>
    <property type="match status" value="1"/>
</dbReference>
<dbReference type="PANTHER" id="PTHR47967">
    <property type="entry name" value="OS07G0603500 PROTEIN-RELATED"/>
    <property type="match status" value="1"/>
</dbReference>
<dbReference type="InterPro" id="IPR032799">
    <property type="entry name" value="TAXi_C"/>
</dbReference>
<evidence type="ECO:0000313" key="9">
    <source>
        <dbReference type="Proteomes" id="UP001227230"/>
    </source>
</evidence>
<feature type="chain" id="PRO_5046173418" description="Peptidase A1 domain-containing protein" evidence="6">
    <location>
        <begin position="28"/>
        <end position="440"/>
    </location>
</feature>
<feature type="domain" description="Peptidase A1" evidence="7">
    <location>
        <begin position="91"/>
        <end position="432"/>
    </location>
</feature>
<reference evidence="8 9" key="1">
    <citation type="journal article" date="2023" name="Hortic Res">
        <title>The complete reference genome for grapevine (Vitis vinifera L.) genetics and breeding.</title>
        <authorList>
            <person name="Shi X."/>
            <person name="Cao S."/>
            <person name="Wang X."/>
            <person name="Huang S."/>
            <person name="Wang Y."/>
            <person name="Liu Z."/>
            <person name="Liu W."/>
            <person name="Leng X."/>
            <person name="Peng Y."/>
            <person name="Wang N."/>
            <person name="Wang Y."/>
            <person name="Ma Z."/>
            <person name="Xu X."/>
            <person name="Zhang F."/>
            <person name="Xue H."/>
            <person name="Zhong H."/>
            <person name="Wang Y."/>
            <person name="Zhang K."/>
            <person name="Velt A."/>
            <person name="Avia K."/>
            <person name="Holtgrawe D."/>
            <person name="Grimplet J."/>
            <person name="Matus J.T."/>
            <person name="Ware D."/>
            <person name="Wu X."/>
            <person name="Wang H."/>
            <person name="Liu C."/>
            <person name="Fang Y."/>
            <person name="Rustenholz C."/>
            <person name="Cheng Z."/>
            <person name="Xiao H."/>
            <person name="Zhou Y."/>
        </authorList>
    </citation>
    <scope>NUCLEOTIDE SEQUENCE [LARGE SCALE GENOMIC DNA]</scope>
    <source>
        <strain evidence="9">cv. Pinot noir / PN40024</strain>
        <tissue evidence="8">Leaf</tissue>
    </source>
</reference>
<dbReference type="Pfam" id="PF14543">
    <property type="entry name" value="TAXi_N"/>
    <property type="match status" value="1"/>
</dbReference>
<keyword evidence="2" id="KW-0645">Protease</keyword>
<dbReference type="InterPro" id="IPR021109">
    <property type="entry name" value="Peptidase_aspartic_dom_sf"/>
</dbReference>
<dbReference type="PROSITE" id="PS51767">
    <property type="entry name" value="PEPTIDASE_A1"/>
    <property type="match status" value="1"/>
</dbReference>
<gene>
    <name evidence="8" type="ORF">VitviT2T_022801</name>
</gene>
<organism evidence="8 9">
    <name type="scientific">Vitis vinifera</name>
    <name type="common">Grape</name>
    <dbReference type="NCBI Taxonomy" id="29760"/>
    <lineage>
        <taxon>Eukaryota</taxon>
        <taxon>Viridiplantae</taxon>
        <taxon>Streptophyta</taxon>
        <taxon>Embryophyta</taxon>
        <taxon>Tracheophyta</taxon>
        <taxon>Spermatophyta</taxon>
        <taxon>Magnoliopsida</taxon>
        <taxon>eudicotyledons</taxon>
        <taxon>Gunneridae</taxon>
        <taxon>Pentapetalae</taxon>
        <taxon>rosids</taxon>
        <taxon>Vitales</taxon>
        <taxon>Vitaceae</taxon>
        <taxon>Viteae</taxon>
        <taxon>Vitis</taxon>
    </lineage>
</organism>
<evidence type="ECO:0000256" key="6">
    <source>
        <dbReference type="SAM" id="SignalP"/>
    </source>
</evidence>
<keyword evidence="4" id="KW-0378">Hydrolase</keyword>
<accession>A0ABY9DAX1</accession>
<evidence type="ECO:0000256" key="4">
    <source>
        <dbReference type="ARBA" id="ARBA00022801"/>
    </source>
</evidence>
<dbReference type="InterPro" id="IPR051708">
    <property type="entry name" value="Plant_Aspart_Prot_A1"/>
</dbReference>
<proteinExistence type="inferred from homology"/>
<comment type="similarity">
    <text evidence="1">Belongs to the peptidase A1 family.</text>
</comment>
<keyword evidence="6" id="KW-0732">Signal</keyword>
<feature type="signal peptide" evidence="6">
    <location>
        <begin position="1"/>
        <end position="27"/>
    </location>
</feature>
<evidence type="ECO:0000313" key="8">
    <source>
        <dbReference type="EMBL" id="WKA04795.1"/>
    </source>
</evidence>
<evidence type="ECO:0000256" key="3">
    <source>
        <dbReference type="ARBA" id="ARBA00022750"/>
    </source>
</evidence>
<sequence>MADFDHLGLLFSIVIALSFVSVAHISAAEVKNGRFSIDLIHRDSPKSPLYNPSETPAERLDRFFRRFMSFSEASISPNTPEPPVSSNNGEYLMKISIGTPPFDVYGIYDTGSDLMWTQCLPCLSCYKQKNPMFDPSKSTSFKEVSCESQQCRLLDTVSCSQPQKLCDFSYGYGDGSLAQGVIATETLTLNSNSGQPTSILNIVFGCGHNNSGTFNENEMGLFGTGGRPLSLTSQIMSTLGSGRKFSQCLVPFRTDPSITSKIIFGPEAEVSGSDVVSTPLVTKDDPTYYFVTLDGISVGDKLFPFSSSSPMATKGNVFIDAGTPPTLLPRDFYNRLVQGVKEAIPMEPVQDPDLQPQLCYRSATLIDGPILTAHFDGADVQLKPLNTFISPKEGVYCFAMQPIDGDTGIFGNFVQMNFLIGFDLDGKKVSFKAVDCTKQQ</sequence>
<keyword evidence="3" id="KW-0064">Aspartyl protease</keyword>
<keyword evidence="9" id="KW-1185">Reference proteome</keyword>
<dbReference type="SUPFAM" id="SSF50630">
    <property type="entry name" value="Acid proteases"/>
    <property type="match status" value="1"/>
</dbReference>
<name>A0ABY9DAX1_VITVI</name>
<dbReference type="Proteomes" id="UP001227230">
    <property type="component" value="Chromosome 15"/>
</dbReference>